<feature type="compositionally biased region" description="Low complexity" evidence="5">
    <location>
        <begin position="410"/>
        <end position="419"/>
    </location>
</feature>
<dbReference type="GO" id="GO:0005576">
    <property type="term" value="C:extracellular region"/>
    <property type="evidence" value="ECO:0000318"/>
    <property type="project" value="GO_Central"/>
</dbReference>
<name>A7RZI1_NEMVE</name>
<evidence type="ECO:0000256" key="3">
    <source>
        <dbReference type="ARBA" id="ARBA00023157"/>
    </source>
</evidence>
<evidence type="ECO:0000256" key="1">
    <source>
        <dbReference type="ARBA" id="ARBA00006373"/>
    </source>
</evidence>
<feature type="compositionally biased region" description="Basic and acidic residues" evidence="5">
    <location>
        <begin position="493"/>
        <end position="505"/>
    </location>
</feature>
<feature type="chain" id="PRO_5002714634" description="EGF-like domain-containing protein" evidence="6">
    <location>
        <begin position="20"/>
        <end position="1246"/>
    </location>
</feature>
<feature type="compositionally biased region" description="Basic residues" evidence="5">
    <location>
        <begin position="481"/>
        <end position="492"/>
    </location>
</feature>
<feature type="disulfide bond" evidence="4">
    <location>
        <begin position="1112"/>
        <end position="1122"/>
    </location>
</feature>
<feature type="compositionally biased region" description="Polar residues" evidence="5">
    <location>
        <begin position="655"/>
        <end position="665"/>
    </location>
</feature>
<keyword evidence="4" id="KW-0245">EGF-like domain</keyword>
<feature type="compositionally biased region" description="Basic and acidic residues" evidence="5">
    <location>
        <begin position="196"/>
        <end position="207"/>
    </location>
</feature>
<keyword evidence="2 6" id="KW-0732">Signal</keyword>
<feature type="compositionally biased region" description="Basic and acidic residues" evidence="5">
    <location>
        <begin position="559"/>
        <end position="568"/>
    </location>
</feature>
<reference evidence="8 9" key="1">
    <citation type="journal article" date="2007" name="Science">
        <title>Sea anemone genome reveals ancestral eumetazoan gene repertoire and genomic organization.</title>
        <authorList>
            <person name="Putnam N.H."/>
            <person name="Srivastava M."/>
            <person name="Hellsten U."/>
            <person name="Dirks B."/>
            <person name="Chapman J."/>
            <person name="Salamov A."/>
            <person name="Terry A."/>
            <person name="Shapiro H."/>
            <person name="Lindquist E."/>
            <person name="Kapitonov V.V."/>
            <person name="Jurka J."/>
            <person name="Genikhovich G."/>
            <person name="Grigoriev I.V."/>
            <person name="Lucas S.M."/>
            <person name="Steele R.E."/>
            <person name="Finnerty J.R."/>
            <person name="Technau U."/>
            <person name="Martindale M.Q."/>
            <person name="Rokhsar D.S."/>
        </authorList>
    </citation>
    <scope>NUCLEOTIDE SEQUENCE [LARGE SCALE GENOMIC DNA]</scope>
    <source>
        <strain evidence="9">CH2 X CH6</strain>
    </source>
</reference>
<dbReference type="PROSITE" id="PS50026">
    <property type="entry name" value="EGF_3"/>
    <property type="match status" value="1"/>
</dbReference>
<dbReference type="InterPro" id="IPR000742">
    <property type="entry name" value="EGF"/>
</dbReference>
<feature type="compositionally biased region" description="Basic and acidic residues" evidence="5">
    <location>
        <begin position="451"/>
        <end position="461"/>
    </location>
</feature>
<feature type="region of interest" description="Disordered" evidence="5">
    <location>
        <begin position="98"/>
        <end position="121"/>
    </location>
</feature>
<keyword evidence="9" id="KW-1185">Reference proteome</keyword>
<dbReference type="InParanoid" id="A7RZI1"/>
<organism evidence="8 9">
    <name type="scientific">Nematostella vectensis</name>
    <name type="common">Starlet sea anemone</name>
    <dbReference type="NCBI Taxonomy" id="45351"/>
    <lineage>
        <taxon>Eukaryota</taxon>
        <taxon>Metazoa</taxon>
        <taxon>Cnidaria</taxon>
        <taxon>Anthozoa</taxon>
        <taxon>Hexacorallia</taxon>
        <taxon>Actiniaria</taxon>
        <taxon>Edwardsiidae</taxon>
        <taxon>Nematostella</taxon>
    </lineage>
</organism>
<feature type="region of interest" description="Disordered" evidence="5">
    <location>
        <begin position="1153"/>
        <end position="1181"/>
    </location>
</feature>
<sequence>MNAHVFILVLFLALGSCYRQSEPSEGLSVDDDVDVSSISGEDILRAIDAADGDISGESGHVTDSDENGDIDSSFIKLESSSESAPLATKVQATLATNSKSKDGYSGGGSGSGSSSGDQELHSEHAHFERALDVMRRLKNTKSDEELARTLNSGAKRVMHSIANRLVLHAGTSLAPKLKGFFKDNRLSGKLSRQSLRTKENRLHRADEYSTAVATGTRKNTLPERKKTSRDEKRYSKSEAKTSSSKAKMSSLKGKVVASASEKLKLPESAKFKARNETPLTSNMVEGASGLRVVTTLSPERTMRKMATPTARLISGRFKSLSTAATNDTTNNVTTIKEIKAKTSASPPVVTAIPTRSTEKTPTTGPTIVSTFTSRRTNSGKAFQRNATTSTNTEATALQTSKKTKPVSFSTTATATATKATTKRSTMKSEHTRKRAYKFKGIKGSSRGGLKSRPDDNKSHFKDAEIRKEYVVVMLEPDTKSHSKRVLHGKRSDKRQSIKTHNDIVNKRKGKSYGSSKATNSRIKRVDKSKSNDAKHNDRPVRITSSKDKRRKSKKIYTKTSEDALDKGFPKAPQIASPADKMENSLGKESEAHLAVSSSGSALRKATGTRLDLSTSKTDKHKNGSFQTLHETSKKPNPSSAASTVNPTDRNVAHTGGNSSLDQTQGVPLIQNTAKDFIEPVKSMEPIVRKDIKGLEETGRKGPVTAVKTDKRHKEVDGRLGTESGGKGQEAEDTNSAFIKQEDYDTEGTGPAREVIDVETSDHHANDLPGRVVQLESEVTVLRTAIAGLISRLERVEHDSEVMRNITQNAVYINSPGYFPVPQHDLLTMHHPIPVNNNHVTIHHPIPVNQHHVTIHHSIPVYQHHVTMHQAINVEHHPEPAIQSESIPEGHFKPTSTSHVTDPLSHVQLTHETLGPSLPQGRLGPVPQGRPPIGPEIPSTETGAESAVDVPDGMPSEPGDENDPRSELVTSPEKKAEKSIDQVSTQGDSPDLMSDTPDVTSDDDDMTSQVDLLDDVPAEDLPSATHSSDDTMTHSNDVTIAHPTDVVTSRPTKAMAGNVVVSRGNDVIKRVTSDRIAESTEENDTEGSRFVRPIVNIIVRNPETASAISKEMCSPKCQNGGVCIGPNTCKCPTLFVGDTCERFSLLDYFSSRQTQTGARRSRIPPTYDTQRRPSDVDPRITQRSPRVRHKLSLQDLIRLGAAAAARMDARTVDDNDVKRVLARARLRRLPITGSRTSRGRKQYILEM</sequence>
<dbReference type="GO" id="GO:0009986">
    <property type="term" value="C:cell surface"/>
    <property type="evidence" value="ECO:0000318"/>
    <property type="project" value="GO_Central"/>
</dbReference>
<feature type="region of interest" description="Disordered" evidence="5">
    <location>
        <begin position="375"/>
        <end position="461"/>
    </location>
</feature>
<dbReference type="CDD" id="cd00054">
    <property type="entry name" value="EGF_CA"/>
    <property type="match status" value="1"/>
</dbReference>
<feature type="compositionally biased region" description="Basic residues" evidence="5">
    <location>
        <begin position="547"/>
        <end position="556"/>
    </location>
</feature>
<dbReference type="InterPro" id="IPR050969">
    <property type="entry name" value="Dev_Signal_Modulators"/>
</dbReference>
<feature type="compositionally biased region" description="Basic and acidic residues" evidence="5">
    <location>
        <begin position="1168"/>
        <end position="1179"/>
    </location>
</feature>
<dbReference type="PANTHER" id="PTHR14949:SF56">
    <property type="entry name" value="EGF-LIKE-DOMAIN, MULTIPLE 7"/>
    <property type="match status" value="1"/>
</dbReference>
<dbReference type="SMART" id="SM00181">
    <property type="entry name" value="EGF"/>
    <property type="match status" value="1"/>
</dbReference>
<feature type="domain" description="EGF-like" evidence="7">
    <location>
        <begin position="1108"/>
        <end position="1140"/>
    </location>
</feature>
<dbReference type="AlphaFoldDB" id="A7RZI1"/>
<dbReference type="Proteomes" id="UP000001593">
    <property type="component" value="Unassembled WGS sequence"/>
</dbReference>
<evidence type="ECO:0000259" key="7">
    <source>
        <dbReference type="PROSITE" id="PS50026"/>
    </source>
</evidence>
<proteinExistence type="inferred from homology"/>
<feature type="region of interest" description="Disordered" evidence="5">
    <location>
        <begin position="191"/>
        <end position="252"/>
    </location>
</feature>
<keyword evidence="3 4" id="KW-1015">Disulfide bond</keyword>
<feature type="region of interest" description="Disordered" evidence="5">
    <location>
        <begin position="479"/>
        <end position="665"/>
    </location>
</feature>
<evidence type="ECO:0000313" key="8">
    <source>
        <dbReference type="EMBL" id="EDO43097.1"/>
    </source>
</evidence>
<gene>
    <name evidence="8" type="ORF">NEMVEDRAFT_v1g241768</name>
</gene>
<feature type="compositionally biased region" description="Low complexity" evidence="5">
    <location>
        <begin position="240"/>
        <end position="252"/>
    </location>
</feature>
<feature type="compositionally biased region" description="Basic and acidic residues" evidence="5">
    <location>
        <begin position="579"/>
        <end position="591"/>
    </location>
</feature>
<accession>A7RZI1</accession>
<protein>
    <recommendedName>
        <fullName evidence="7">EGF-like domain-containing protein</fullName>
    </recommendedName>
</protein>
<feature type="region of interest" description="Disordered" evidence="5">
    <location>
        <begin position="907"/>
        <end position="1006"/>
    </location>
</feature>
<dbReference type="HOGENOM" id="CLU_266205_0_0_1"/>
<evidence type="ECO:0000313" key="9">
    <source>
        <dbReference type="Proteomes" id="UP000001593"/>
    </source>
</evidence>
<comment type="caution">
    <text evidence="4">Lacks conserved residue(s) required for the propagation of feature annotation.</text>
</comment>
<dbReference type="PROSITE" id="PS00022">
    <property type="entry name" value="EGF_1"/>
    <property type="match status" value="1"/>
</dbReference>
<feature type="compositionally biased region" description="Polar residues" evidence="5">
    <location>
        <begin position="623"/>
        <end position="648"/>
    </location>
</feature>
<feature type="compositionally biased region" description="Basic and acidic residues" evidence="5">
    <location>
        <begin position="523"/>
        <end position="546"/>
    </location>
</feature>
<feature type="compositionally biased region" description="Low complexity" evidence="5">
    <location>
        <begin position="386"/>
        <end position="399"/>
    </location>
</feature>
<evidence type="ECO:0000256" key="4">
    <source>
        <dbReference type="PROSITE-ProRule" id="PRU00076"/>
    </source>
</evidence>
<comment type="similarity">
    <text evidence="1">Belongs to the EGF domain peptide family.</text>
</comment>
<dbReference type="Gene3D" id="2.10.25.10">
    <property type="entry name" value="Laminin"/>
    <property type="match status" value="1"/>
</dbReference>
<feature type="compositionally biased region" description="Basic and acidic residues" evidence="5">
    <location>
        <begin position="220"/>
        <end position="239"/>
    </location>
</feature>
<feature type="compositionally biased region" description="Basic and acidic residues" evidence="5">
    <location>
        <begin position="709"/>
        <end position="719"/>
    </location>
</feature>
<dbReference type="GO" id="GO:0005102">
    <property type="term" value="F:signaling receptor binding"/>
    <property type="evidence" value="ECO:0000318"/>
    <property type="project" value="GO_Central"/>
</dbReference>
<feature type="compositionally biased region" description="Basic residues" evidence="5">
    <location>
        <begin position="420"/>
        <end position="440"/>
    </location>
</feature>
<dbReference type="PANTHER" id="PTHR14949">
    <property type="entry name" value="EGF-LIKE-DOMAIN, MULTIPLE 7, 8"/>
    <property type="match status" value="1"/>
</dbReference>
<feature type="disulfide bond" evidence="4">
    <location>
        <begin position="1130"/>
        <end position="1139"/>
    </location>
</feature>
<evidence type="ECO:0000256" key="2">
    <source>
        <dbReference type="ARBA" id="ARBA00022729"/>
    </source>
</evidence>
<feature type="region of interest" description="Disordered" evidence="5">
    <location>
        <begin position="709"/>
        <end position="732"/>
    </location>
</feature>
<feature type="compositionally biased region" description="Gly residues" evidence="5">
    <location>
        <begin position="104"/>
        <end position="113"/>
    </location>
</feature>
<feature type="signal peptide" evidence="6">
    <location>
        <begin position="1"/>
        <end position="19"/>
    </location>
</feature>
<evidence type="ECO:0000256" key="6">
    <source>
        <dbReference type="SAM" id="SignalP"/>
    </source>
</evidence>
<feature type="compositionally biased region" description="Basic and acidic residues" evidence="5">
    <location>
        <begin position="961"/>
        <end position="979"/>
    </location>
</feature>
<evidence type="ECO:0000256" key="5">
    <source>
        <dbReference type="SAM" id="MobiDB-lite"/>
    </source>
</evidence>
<dbReference type="EMBL" id="DS469557">
    <property type="protein sequence ID" value="EDO43097.1"/>
    <property type="molecule type" value="Genomic_DNA"/>
</dbReference>